<dbReference type="AlphaFoldDB" id="A0A126JIN4"/>
<proteinExistence type="predicted"/>
<keyword evidence="2" id="KW-0614">Plasmid</keyword>
<dbReference type="GO" id="GO:0051607">
    <property type="term" value="P:defense response to virus"/>
    <property type="evidence" value="ECO:0007669"/>
    <property type="project" value="UniProtKB-KW"/>
</dbReference>
<evidence type="ECO:0000313" key="3">
    <source>
        <dbReference type="EMBL" id="ALT05747.1"/>
    </source>
</evidence>
<organism evidence="2">
    <name type="scientific">Clostridium botulinum</name>
    <dbReference type="NCBI Taxonomy" id="1491"/>
    <lineage>
        <taxon>Bacteria</taxon>
        <taxon>Bacillati</taxon>
        <taxon>Bacillota</taxon>
        <taxon>Clostridia</taxon>
        <taxon>Eubacteriales</taxon>
        <taxon>Clostridiaceae</taxon>
        <taxon>Clostridium</taxon>
    </lineage>
</organism>
<keyword evidence="2" id="KW-0808">Transferase</keyword>
<protein>
    <submittedName>
        <fullName evidence="2">Pol-beta nucleotidyltransferase domain-containing protein</fullName>
    </submittedName>
</protein>
<evidence type="ECO:0000256" key="1">
    <source>
        <dbReference type="ARBA" id="ARBA00023118"/>
    </source>
</evidence>
<geneLocation type="plasmid" evidence="3">
    <name>pSWKR38E2</name>
</geneLocation>
<evidence type="ECO:0000313" key="2">
    <source>
        <dbReference type="EMBL" id="ALT05647.1"/>
    </source>
</evidence>
<dbReference type="InterPro" id="IPR043519">
    <property type="entry name" value="NT_sf"/>
</dbReference>
<keyword evidence="1" id="KW-0051">Antiviral defense</keyword>
<name>A0A126JIN4_CLOBO</name>
<dbReference type="Gene3D" id="3.30.460.10">
    <property type="entry name" value="Beta Polymerase, domain 2"/>
    <property type="match status" value="1"/>
</dbReference>
<geneLocation type="plasmid" evidence="2">
    <name>pFWSKR40E1</name>
</geneLocation>
<dbReference type="EMBL" id="KT897279">
    <property type="protein sequence ID" value="ALT05747.1"/>
    <property type="molecule type" value="Genomic_DNA"/>
</dbReference>
<geneLocation type="plasmid" evidence="4">
    <name>pFI1111E1</name>
</geneLocation>
<dbReference type="RefSeq" id="WP_172688184.1">
    <property type="nucleotide sequence ID" value="NZ_KT897278.1"/>
</dbReference>
<sequence length="340" mass="39197">MKLQKYFEKFDSEIGLNPTREQRIDSAYETWNNNFKDHEKLQEIFNDFYQQGSYATKTAIKPQNSSEFDIDAVLLLNLDHDKKPKETLQLIKDVIKSYSSYKGKCKIKERCVRIDYAGDFHMDIVAAKLSGDEHILIPCKSDDEWQETNPKGFKNWFNEKHADASYKLSRIVRIVKYWRDLKVGKDTAPKSILLSTLLANNIVTSNSISETLVLTLESLVENIDSILDDNGQPYVENPSLAGENLARDWDKDKYDIFKTKLEKFAVNARAALDETDKDESIKQWRNIFDTKFPNELPEVEEAKAITAGKVFVNAVGTLNTTEGKVIPQHRFYGDIEYEKK</sequence>
<evidence type="ECO:0000313" key="4">
    <source>
        <dbReference type="EMBL" id="ALT05849.1"/>
    </source>
</evidence>
<dbReference type="Pfam" id="PF18144">
    <property type="entry name" value="SMODS"/>
    <property type="match status" value="1"/>
</dbReference>
<dbReference type="CDD" id="cd05400">
    <property type="entry name" value="NT_2-5OAS_ClassI-CCAase"/>
    <property type="match status" value="1"/>
</dbReference>
<dbReference type="InterPro" id="IPR006116">
    <property type="entry name" value="NT_2-5OAS_ClassI-CCAase"/>
</dbReference>
<dbReference type="GO" id="GO:0016779">
    <property type="term" value="F:nucleotidyltransferase activity"/>
    <property type="evidence" value="ECO:0007669"/>
    <property type="project" value="InterPro"/>
</dbReference>
<dbReference type="EMBL" id="KT897278">
    <property type="protein sequence ID" value="ALT05647.1"/>
    <property type="molecule type" value="Genomic_DNA"/>
</dbReference>
<dbReference type="EMBL" id="KT897280">
    <property type="protein sequence ID" value="ALT05849.1"/>
    <property type="molecule type" value="Genomic_DNA"/>
</dbReference>
<accession>A0A126JIN4</accession>
<reference evidence="2" key="1">
    <citation type="journal article" date="2016" name="Genome Biol. Evol.">
        <title>Evolution of chromosomal Clostridium botulinum type E neurotoxin gene clusters: evidence provided by their rare plasmid borne counterparts.</title>
        <authorList>
            <person name="Carter A.T."/>
            <person name="Austin J.W."/>
            <person name="Weedmark K.A."/>
            <person name="Peck M.W."/>
        </authorList>
    </citation>
    <scope>NUCLEOTIDE SEQUENCE</scope>
    <source>
        <strain evidence="4">FI1111E1</strain>
        <strain evidence="2">FWSKR40E1</strain>
        <strain evidence="3">SWKR38E2</strain>
        <plasmid evidence="4">pFI1111E1</plasmid>
        <plasmid evidence="2">pFWSKR40E1</plasmid>
        <plasmid evidence="3">pSWKR38E2</plasmid>
    </source>
</reference>